<dbReference type="AlphaFoldDB" id="A0A518ETE8"/>
<dbReference type="RefSeq" id="WP_145198338.1">
    <property type="nucleotide sequence ID" value="NZ_CP036434.1"/>
</dbReference>
<protein>
    <recommendedName>
        <fullName evidence="4">Alpha/beta hydrolase family protein</fullName>
    </recommendedName>
</protein>
<gene>
    <name evidence="2" type="ORF">Poly30_28910</name>
</gene>
<feature type="chain" id="PRO_5021909146" description="Alpha/beta hydrolase family protein" evidence="1">
    <location>
        <begin position="21"/>
        <end position="429"/>
    </location>
</feature>
<sequence precursor="true">MRFPTSFGTAGLGLACAALAAASPLITQASRQLKDSDIKKVASTLGDYFEAIAEGKGMLEAEADFYEEVNKVNEKKLKDGDLLALTADVNQAIYMSNGYERKAPKRANGSVIEKSYKTSRVQSGSVDYAVWTPAKYKPKDGPFALIITIPEEGKSPENHVKENYIDGGLLDATVIAAPKMPGETDAWLERDGLGSVLITLRDITDVYAIDVERIFIGGRGKGGEAALKIANMFPDRFAGAFCWAGDGGAEVAAENLTHVPVLILGGGSNATALLERAKAADLENVTLDPAGGQDAIISWMADKRRTNYPDKFTIVPGEMFPTRAYWAQFAPTDDMANTRLEAEVNRETNTITLTGKGVTECTLYFSDGFVDLSKPVTVIANGAEPVVDTFERSPSVFLQLLKDSKSDAARYYVASKQYTLPIVATESDK</sequence>
<dbReference type="InterPro" id="IPR029058">
    <property type="entry name" value="AB_hydrolase_fold"/>
</dbReference>
<dbReference type="OrthoDB" id="1955879at2"/>
<name>A0A518ETE8_9BACT</name>
<accession>A0A518ETE8</accession>
<reference evidence="2 3" key="1">
    <citation type="submission" date="2019-02" db="EMBL/GenBank/DDBJ databases">
        <title>Deep-cultivation of Planctomycetes and their phenomic and genomic characterization uncovers novel biology.</title>
        <authorList>
            <person name="Wiegand S."/>
            <person name="Jogler M."/>
            <person name="Boedeker C."/>
            <person name="Pinto D."/>
            <person name="Vollmers J."/>
            <person name="Rivas-Marin E."/>
            <person name="Kohn T."/>
            <person name="Peeters S.H."/>
            <person name="Heuer A."/>
            <person name="Rast P."/>
            <person name="Oberbeckmann S."/>
            <person name="Bunk B."/>
            <person name="Jeske O."/>
            <person name="Meyerdierks A."/>
            <person name="Storesund J.E."/>
            <person name="Kallscheuer N."/>
            <person name="Luecker S."/>
            <person name="Lage O.M."/>
            <person name="Pohl T."/>
            <person name="Merkel B.J."/>
            <person name="Hornburger P."/>
            <person name="Mueller R.-W."/>
            <person name="Bruemmer F."/>
            <person name="Labrenz M."/>
            <person name="Spormann A.M."/>
            <person name="Op den Camp H."/>
            <person name="Overmann J."/>
            <person name="Amann R."/>
            <person name="Jetten M.S.M."/>
            <person name="Mascher T."/>
            <person name="Medema M.H."/>
            <person name="Devos D.P."/>
            <person name="Kaster A.-K."/>
            <person name="Ovreas L."/>
            <person name="Rohde M."/>
            <person name="Galperin M.Y."/>
            <person name="Jogler C."/>
        </authorList>
    </citation>
    <scope>NUCLEOTIDE SEQUENCE [LARGE SCALE GENOMIC DNA]</scope>
    <source>
        <strain evidence="2 3">Poly30</strain>
    </source>
</reference>
<feature type="signal peptide" evidence="1">
    <location>
        <begin position="1"/>
        <end position="20"/>
    </location>
</feature>
<keyword evidence="3" id="KW-1185">Reference proteome</keyword>
<keyword evidence="1" id="KW-0732">Signal</keyword>
<dbReference type="EMBL" id="CP036434">
    <property type="protein sequence ID" value="QDV07367.1"/>
    <property type="molecule type" value="Genomic_DNA"/>
</dbReference>
<proteinExistence type="predicted"/>
<dbReference type="Gene3D" id="3.40.50.1820">
    <property type="entry name" value="alpha/beta hydrolase"/>
    <property type="match status" value="1"/>
</dbReference>
<organism evidence="2 3">
    <name type="scientific">Saltatorellus ferox</name>
    <dbReference type="NCBI Taxonomy" id="2528018"/>
    <lineage>
        <taxon>Bacteria</taxon>
        <taxon>Pseudomonadati</taxon>
        <taxon>Planctomycetota</taxon>
        <taxon>Planctomycetia</taxon>
        <taxon>Planctomycetia incertae sedis</taxon>
        <taxon>Saltatorellus</taxon>
    </lineage>
</organism>
<evidence type="ECO:0000256" key="1">
    <source>
        <dbReference type="SAM" id="SignalP"/>
    </source>
</evidence>
<dbReference type="SUPFAM" id="SSF53474">
    <property type="entry name" value="alpha/beta-Hydrolases"/>
    <property type="match status" value="1"/>
</dbReference>
<dbReference type="Proteomes" id="UP000320390">
    <property type="component" value="Chromosome"/>
</dbReference>
<evidence type="ECO:0000313" key="2">
    <source>
        <dbReference type="EMBL" id="QDV07367.1"/>
    </source>
</evidence>
<dbReference type="PROSITE" id="PS51257">
    <property type="entry name" value="PROKAR_LIPOPROTEIN"/>
    <property type="match status" value="1"/>
</dbReference>
<evidence type="ECO:0008006" key="4">
    <source>
        <dbReference type="Google" id="ProtNLM"/>
    </source>
</evidence>
<evidence type="ECO:0000313" key="3">
    <source>
        <dbReference type="Proteomes" id="UP000320390"/>
    </source>
</evidence>